<keyword evidence="1" id="KW-0812">Transmembrane</keyword>
<keyword evidence="1" id="KW-1133">Transmembrane helix</keyword>
<sequence length="119" mass="12487">MRSNVRSIALIVRFLLELALVVASAWSAWSLADGVWRWVLALLVPAAVVVVWGRFLSPRAPVALPFAVRIAMETGLFVGAAVALWAAGAPMAGVALAVVWALDRVVLAATAGEKSPLEG</sequence>
<feature type="transmembrane region" description="Helical" evidence="1">
    <location>
        <begin position="7"/>
        <end position="29"/>
    </location>
</feature>
<gene>
    <name evidence="2" type="ORF">L1785_10345</name>
</gene>
<organism evidence="2 3">
    <name type="scientific">Antribacter soli</name>
    <dbReference type="NCBI Taxonomy" id="2910976"/>
    <lineage>
        <taxon>Bacteria</taxon>
        <taxon>Bacillati</taxon>
        <taxon>Actinomycetota</taxon>
        <taxon>Actinomycetes</taxon>
        <taxon>Micrococcales</taxon>
        <taxon>Promicromonosporaceae</taxon>
        <taxon>Antribacter</taxon>
    </lineage>
</organism>
<reference evidence="2" key="1">
    <citation type="submission" date="2022-01" db="EMBL/GenBank/DDBJ databases">
        <title>Antribacter sp. nov., isolated from Guizhou of China.</title>
        <authorList>
            <person name="Chengliang C."/>
            <person name="Ya Z."/>
        </authorList>
    </citation>
    <scope>NUCLEOTIDE SEQUENCE</scope>
    <source>
        <strain evidence="2">KLBMP 9083</strain>
    </source>
</reference>
<dbReference type="RefSeq" id="WP_236089177.1">
    <property type="nucleotide sequence ID" value="NZ_JAKGSG010000029.1"/>
</dbReference>
<name>A0AA41U7H6_9MICO</name>
<dbReference type="Proteomes" id="UP001165405">
    <property type="component" value="Unassembled WGS sequence"/>
</dbReference>
<accession>A0AA41U7H6</accession>
<dbReference type="InterPro" id="IPR021214">
    <property type="entry name" value="DUF2568"/>
</dbReference>
<evidence type="ECO:0000313" key="2">
    <source>
        <dbReference type="EMBL" id="MCF4121380.1"/>
    </source>
</evidence>
<feature type="transmembrane region" description="Helical" evidence="1">
    <location>
        <begin position="35"/>
        <end position="55"/>
    </location>
</feature>
<evidence type="ECO:0000313" key="3">
    <source>
        <dbReference type="Proteomes" id="UP001165405"/>
    </source>
</evidence>
<keyword evidence="3" id="KW-1185">Reference proteome</keyword>
<protein>
    <submittedName>
        <fullName evidence="2">YrdB family protein</fullName>
    </submittedName>
</protein>
<dbReference type="AlphaFoldDB" id="A0AA41U7H6"/>
<evidence type="ECO:0000256" key="1">
    <source>
        <dbReference type="SAM" id="Phobius"/>
    </source>
</evidence>
<proteinExistence type="predicted"/>
<dbReference type="EMBL" id="JAKGSG010000029">
    <property type="protein sequence ID" value="MCF4121380.1"/>
    <property type="molecule type" value="Genomic_DNA"/>
</dbReference>
<dbReference type="Pfam" id="PF10823">
    <property type="entry name" value="DUF2568"/>
    <property type="match status" value="1"/>
</dbReference>
<feature type="transmembrane region" description="Helical" evidence="1">
    <location>
        <begin position="76"/>
        <end position="102"/>
    </location>
</feature>
<comment type="caution">
    <text evidence="2">The sequence shown here is derived from an EMBL/GenBank/DDBJ whole genome shotgun (WGS) entry which is preliminary data.</text>
</comment>
<keyword evidence="1" id="KW-0472">Membrane</keyword>